<dbReference type="EMBL" id="CP090038">
    <property type="protein sequence ID" value="UPL01731.1"/>
    <property type="molecule type" value="Genomic_DNA"/>
</dbReference>
<organism evidence="1 2">
    <name type="scientific">Fusarium solani subsp. cucurbitae</name>
    <name type="common">Neocosmosporum cucurbitae</name>
    <dbReference type="NCBI Taxonomy" id="2747967"/>
    <lineage>
        <taxon>Eukaryota</taxon>
        <taxon>Fungi</taxon>
        <taxon>Dikarya</taxon>
        <taxon>Ascomycota</taxon>
        <taxon>Pezizomycotina</taxon>
        <taxon>Sordariomycetes</taxon>
        <taxon>Hypocreomycetidae</taxon>
        <taxon>Hypocreales</taxon>
        <taxon>Nectriaceae</taxon>
        <taxon>Fusarium</taxon>
        <taxon>Fusarium solani species complex</taxon>
    </lineage>
</organism>
<name>A0ACD3ZKJ7_FUSSC</name>
<keyword evidence="2" id="KW-1185">Reference proteome</keyword>
<proteinExistence type="predicted"/>
<sequence length="176" mass="20770">MARNGHQPSRDVPSSPRSFAIAQPIPISRIPDGRRRRRRRTIAARTPRFQSATMKYSLAPFIIRRPWLYKIFKPAASWYMNAAGYRQMGLRYDDLLEEENDVAQKALKRLNNRESYERIYRIRRAVQCSYQHKLLPKEQWTTTAQDVRYLQPLIDEVAAEKAEKNELDSIAVIRKH</sequence>
<gene>
    <name evidence="1" type="ORF">LCI18_012665</name>
</gene>
<protein>
    <submittedName>
        <fullName evidence="1">Uncharacterized protein</fullName>
    </submittedName>
</protein>
<accession>A0ACD3ZKJ7</accession>
<evidence type="ECO:0000313" key="2">
    <source>
        <dbReference type="Proteomes" id="UP000830768"/>
    </source>
</evidence>
<dbReference type="Proteomes" id="UP000830768">
    <property type="component" value="Chromosome 10"/>
</dbReference>
<evidence type="ECO:0000313" key="1">
    <source>
        <dbReference type="EMBL" id="UPL01731.1"/>
    </source>
</evidence>
<reference evidence="1" key="1">
    <citation type="submission" date="2021-11" db="EMBL/GenBank/DDBJ databases">
        <title>Fusarium solani-melongenae Genome sequencing and assembly.</title>
        <authorList>
            <person name="Xie S."/>
            <person name="Huang L."/>
            <person name="Zhang X."/>
        </authorList>
    </citation>
    <scope>NUCLEOTIDE SEQUENCE</scope>
    <source>
        <strain evidence="1">CRI 24-3</strain>
    </source>
</reference>